<evidence type="ECO:0000256" key="1">
    <source>
        <dbReference type="ARBA" id="ARBA00001947"/>
    </source>
</evidence>
<dbReference type="Gene3D" id="3.40.10.10">
    <property type="entry name" value="DNA Methylphosphotriester Repair Domain"/>
    <property type="match status" value="1"/>
</dbReference>
<dbReference type="Gene3D" id="1.10.10.60">
    <property type="entry name" value="Homeodomain-like"/>
    <property type="match status" value="2"/>
</dbReference>
<dbReference type="EMBL" id="CXWD01000004">
    <property type="protein sequence ID" value="CTQ67256.1"/>
    <property type="molecule type" value="Genomic_DNA"/>
</dbReference>
<protein>
    <submittedName>
        <fullName evidence="8">Regulatory protein of adaptative response</fullName>
    </submittedName>
</protein>
<accession>A0A0M6ZYH0</accession>
<dbReference type="InterPro" id="IPR050204">
    <property type="entry name" value="AraC_XylS_family_regulators"/>
</dbReference>
<dbReference type="PROSITE" id="PS01124">
    <property type="entry name" value="HTH_ARAC_FAMILY_2"/>
    <property type="match status" value="1"/>
</dbReference>
<evidence type="ECO:0000256" key="2">
    <source>
        <dbReference type="ARBA" id="ARBA00022603"/>
    </source>
</evidence>
<dbReference type="PIRSF" id="PIRSF000408">
    <property type="entry name" value="Alkyltransferas_AdaA"/>
    <property type="match status" value="1"/>
</dbReference>
<dbReference type="SMART" id="SM00342">
    <property type="entry name" value="HTH_ARAC"/>
    <property type="match status" value="1"/>
</dbReference>
<keyword evidence="6" id="KW-0804">Transcription</keyword>
<dbReference type="InterPro" id="IPR018060">
    <property type="entry name" value="HTH_AraC"/>
</dbReference>
<dbReference type="InterPro" id="IPR035451">
    <property type="entry name" value="Ada-like_dom_sf"/>
</dbReference>
<dbReference type="GO" id="GO:0008270">
    <property type="term" value="F:zinc ion binding"/>
    <property type="evidence" value="ECO:0007669"/>
    <property type="project" value="InterPro"/>
</dbReference>
<dbReference type="AlphaFoldDB" id="A0A0M6ZYH0"/>
<gene>
    <name evidence="8" type="primary">ada_1</name>
    <name evidence="8" type="ORF">LAX5112_01294</name>
</gene>
<comment type="cofactor">
    <cofactor evidence="1">
        <name>Zn(2+)</name>
        <dbReference type="ChEBI" id="CHEBI:29105"/>
    </cofactor>
</comment>
<proteinExistence type="predicted"/>
<keyword evidence="3" id="KW-0805">Transcription regulation</keyword>
<feature type="domain" description="HTH araC/xylS-type" evidence="7">
    <location>
        <begin position="86"/>
        <end position="184"/>
    </location>
</feature>
<evidence type="ECO:0000256" key="3">
    <source>
        <dbReference type="ARBA" id="ARBA00023015"/>
    </source>
</evidence>
<dbReference type="GO" id="GO:0043565">
    <property type="term" value="F:sequence-specific DNA binding"/>
    <property type="evidence" value="ECO:0007669"/>
    <property type="project" value="InterPro"/>
</dbReference>
<dbReference type="OrthoDB" id="9802228at2"/>
<dbReference type="InterPro" id="IPR004026">
    <property type="entry name" value="Ada_DNA_repair_Zn-bd"/>
</dbReference>
<evidence type="ECO:0000256" key="4">
    <source>
        <dbReference type="ARBA" id="ARBA00023125"/>
    </source>
</evidence>
<dbReference type="GO" id="GO:0003700">
    <property type="term" value="F:DNA-binding transcription factor activity"/>
    <property type="evidence" value="ECO:0007669"/>
    <property type="project" value="InterPro"/>
</dbReference>
<dbReference type="Pfam" id="PF12833">
    <property type="entry name" value="HTH_18"/>
    <property type="match status" value="1"/>
</dbReference>
<dbReference type="STRING" id="388408.LAX5112_01294"/>
<dbReference type="Pfam" id="PF02805">
    <property type="entry name" value="Ada_Zn_binding"/>
    <property type="match status" value="1"/>
</dbReference>
<dbReference type="PANTHER" id="PTHR46796:SF6">
    <property type="entry name" value="ARAC SUBFAMILY"/>
    <property type="match status" value="1"/>
</dbReference>
<keyword evidence="2" id="KW-0489">Methyltransferase</keyword>
<keyword evidence="4" id="KW-0238">DNA-binding</keyword>
<organism evidence="8 9">
    <name type="scientific">Roseibium alexandrii</name>
    <dbReference type="NCBI Taxonomy" id="388408"/>
    <lineage>
        <taxon>Bacteria</taxon>
        <taxon>Pseudomonadati</taxon>
        <taxon>Pseudomonadota</taxon>
        <taxon>Alphaproteobacteria</taxon>
        <taxon>Hyphomicrobiales</taxon>
        <taxon>Stappiaceae</taxon>
        <taxon>Roseibium</taxon>
    </lineage>
</organism>
<evidence type="ECO:0000256" key="5">
    <source>
        <dbReference type="ARBA" id="ARBA00023159"/>
    </source>
</evidence>
<dbReference type="InterPro" id="IPR016220">
    <property type="entry name" value="Me-P-triester_DNA_alkyl-Trfase"/>
</dbReference>
<dbReference type="SUPFAM" id="SSF57884">
    <property type="entry name" value="Ada DNA repair protein, N-terminal domain (N-Ada 10)"/>
    <property type="match status" value="1"/>
</dbReference>
<dbReference type="Proteomes" id="UP000053235">
    <property type="component" value="Unassembled WGS sequence"/>
</dbReference>
<dbReference type="GO" id="GO:0006281">
    <property type="term" value="P:DNA repair"/>
    <property type="evidence" value="ECO:0007669"/>
    <property type="project" value="InterPro"/>
</dbReference>
<evidence type="ECO:0000256" key="6">
    <source>
        <dbReference type="ARBA" id="ARBA00023163"/>
    </source>
</evidence>
<keyword evidence="2" id="KW-0808">Transferase</keyword>
<evidence type="ECO:0000259" key="7">
    <source>
        <dbReference type="PROSITE" id="PS01124"/>
    </source>
</evidence>
<dbReference type="GO" id="GO:0032259">
    <property type="term" value="P:methylation"/>
    <property type="evidence" value="ECO:0007669"/>
    <property type="project" value="UniProtKB-KW"/>
</dbReference>
<sequence length="192" mass="21295">MLEFQTCEAARLSRDPRFDGVFFVGVKTSRIYCRTICPVRQPLSKNIIYFTTAAAAEAGGYRPCLRCRPETAPKSAAWNGTLSTVSRAMKLIEEGALDTASLPELAERLGIGERHLSRLFKKHVGATPLQTAKTIRLQRAKRLLDESDLKVAEIAFQSGFGSVRQFNASFSQAYPYAPSDYRNKRRKASGTG</sequence>
<dbReference type="SUPFAM" id="SSF46689">
    <property type="entry name" value="Homeodomain-like"/>
    <property type="match status" value="2"/>
</dbReference>
<evidence type="ECO:0000313" key="9">
    <source>
        <dbReference type="Proteomes" id="UP000053235"/>
    </source>
</evidence>
<dbReference type="PANTHER" id="PTHR46796">
    <property type="entry name" value="HTH-TYPE TRANSCRIPTIONAL ACTIVATOR RHAS-RELATED"/>
    <property type="match status" value="1"/>
</dbReference>
<reference evidence="9" key="1">
    <citation type="submission" date="2015-07" db="EMBL/GenBank/DDBJ databases">
        <authorList>
            <person name="Rodrigo-Torres Lidia"/>
            <person name="Arahal R.David."/>
        </authorList>
    </citation>
    <scope>NUCLEOTIDE SEQUENCE [LARGE SCALE GENOMIC DNA]</scope>
    <source>
        <strain evidence="9">CECT 5112</strain>
    </source>
</reference>
<name>A0A0M6ZYH0_9HYPH</name>
<dbReference type="RefSeq" id="WP_055671123.1">
    <property type="nucleotide sequence ID" value="NZ_CXWD01000004.1"/>
</dbReference>
<dbReference type="InterPro" id="IPR009057">
    <property type="entry name" value="Homeodomain-like_sf"/>
</dbReference>
<evidence type="ECO:0000313" key="8">
    <source>
        <dbReference type="EMBL" id="CTQ67256.1"/>
    </source>
</evidence>
<keyword evidence="5" id="KW-0010">Activator</keyword>
<dbReference type="GO" id="GO:0008168">
    <property type="term" value="F:methyltransferase activity"/>
    <property type="evidence" value="ECO:0007669"/>
    <property type="project" value="UniProtKB-KW"/>
</dbReference>
<keyword evidence="9" id="KW-1185">Reference proteome</keyword>